<feature type="transmembrane region" description="Helical" evidence="1">
    <location>
        <begin position="297"/>
        <end position="319"/>
    </location>
</feature>
<accession>A0A410PV32</accession>
<keyword evidence="1" id="KW-0812">Transmembrane</keyword>
<feature type="transmembrane region" description="Helical" evidence="1">
    <location>
        <begin position="143"/>
        <end position="167"/>
    </location>
</feature>
<dbReference type="AlphaFoldDB" id="A0A410PV32"/>
<gene>
    <name evidence="2" type="ORF">EQM06_05950</name>
</gene>
<dbReference type="KEGG" id="amij:EQM06_05950"/>
<organism evidence="2 3">
    <name type="scientific">Aminipila luticellarii</name>
    <dbReference type="NCBI Taxonomy" id="2507160"/>
    <lineage>
        <taxon>Bacteria</taxon>
        <taxon>Bacillati</taxon>
        <taxon>Bacillota</taxon>
        <taxon>Clostridia</taxon>
        <taxon>Peptostreptococcales</taxon>
        <taxon>Anaerovoracaceae</taxon>
        <taxon>Aminipila</taxon>
    </lineage>
</organism>
<name>A0A410PV32_9FIRM</name>
<feature type="transmembrane region" description="Helical" evidence="1">
    <location>
        <begin position="115"/>
        <end position="137"/>
    </location>
</feature>
<evidence type="ECO:0008006" key="4">
    <source>
        <dbReference type="Google" id="ProtNLM"/>
    </source>
</evidence>
<evidence type="ECO:0000313" key="2">
    <source>
        <dbReference type="EMBL" id="QAT42811.1"/>
    </source>
</evidence>
<keyword evidence="1" id="KW-1133">Transmembrane helix</keyword>
<sequence length="324" mass="34974">MDIINWAVKALKLKFRYIIAVFSAGAACLVMVIFPEVTLLSAQKGIAIWANNILPAMLPFFICANFMNGIGVTRYLNPSCFAFSLSVLSGYPMGAKIIGDMGRSGYIPSVECRRLISFCSTSGPAFIVGAVGASMIGSNTSGSIIAIAHFGGALLNGLLFSMLADVFSKDYRTYKSKKSKKRQTVVKTDFNNNYLEAFTNSIITSLKSLGIILAYIVMFMMITDMIQLLGLLKGITHVYYVGMIKGIFEMTVGCSSISGTMAIPLAYKTIGCSILISFGGLSIIGQSMSMLQGTKVSFSYLLLVKIFHSIFAGILALILTELLL</sequence>
<evidence type="ECO:0000313" key="3">
    <source>
        <dbReference type="Proteomes" id="UP000287601"/>
    </source>
</evidence>
<dbReference type="EMBL" id="CP035281">
    <property type="protein sequence ID" value="QAT42811.1"/>
    <property type="molecule type" value="Genomic_DNA"/>
</dbReference>
<feature type="transmembrane region" description="Helical" evidence="1">
    <location>
        <begin position="209"/>
        <end position="232"/>
    </location>
</feature>
<proteinExistence type="predicted"/>
<dbReference type="RefSeq" id="WP_128745460.1">
    <property type="nucleotide sequence ID" value="NZ_CP035281.1"/>
</dbReference>
<feature type="transmembrane region" description="Helical" evidence="1">
    <location>
        <begin position="15"/>
        <end position="34"/>
    </location>
</feature>
<dbReference type="OrthoDB" id="1645614at2"/>
<keyword evidence="3" id="KW-1185">Reference proteome</keyword>
<protein>
    <recommendedName>
        <fullName evidence="4">Sporulation integral membrane protein YlbJ</fullName>
    </recommendedName>
</protein>
<feature type="transmembrane region" description="Helical" evidence="1">
    <location>
        <begin position="265"/>
        <end position="285"/>
    </location>
</feature>
<reference evidence="2 3" key="1">
    <citation type="submission" date="2019-01" db="EMBL/GenBank/DDBJ databases">
        <title>Draft genomes of a novel of Aminipila strains.</title>
        <authorList>
            <person name="Ma S."/>
        </authorList>
    </citation>
    <scope>NUCLEOTIDE SEQUENCE [LARGE SCALE GENOMIC DNA]</scope>
    <source>
        <strain evidence="3">JN-39</strain>
    </source>
</reference>
<dbReference type="Proteomes" id="UP000287601">
    <property type="component" value="Chromosome"/>
</dbReference>
<keyword evidence="1" id="KW-0472">Membrane</keyword>
<feature type="transmembrane region" description="Helical" evidence="1">
    <location>
        <begin position="46"/>
        <end position="69"/>
    </location>
</feature>
<evidence type="ECO:0000256" key="1">
    <source>
        <dbReference type="SAM" id="Phobius"/>
    </source>
</evidence>